<organism evidence="2 3">
    <name type="scientific">Phytophthora kernoviae</name>
    <dbReference type="NCBI Taxonomy" id="325452"/>
    <lineage>
        <taxon>Eukaryota</taxon>
        <taxon>Sar</taxon>
        <taxon>Stramenopiles</taxon>
        <taxon>Oomycota</taxon>
        <taxon>Peronosporomycetes</taxon>
        <taxon>Peronosporales</taxon>
        <taxon>Peronosporaceae</taxon>
        <taxon>Phytophthora</taxon>
    </lineage>
</organism>
<proteinExistence type="predicted"/>
<comment type="caution">
    <text evidence="2">The sequence shown here is derived from an EMBL/GenBank/DDBJ whole genome shotgun (WGS) entry which is preliminary data.</text>
</comment>
<reference evidence="2 3" key="1">
    <citation type="journal article" date="2019" name="Mol. Plant Pathol.">
        <title>Genome sequencing of oomycete isolates from Chile supports the New Zealand origin of Phytophthora kernoviae and makes available the first Nothophytophthora sp. genome.</title>
        <authorList>
            <person name="Studholme D.J."/>
            <person name="Panda P."/>
            <person name="Sanfuentes Von Stowasser E."/>
            <person name="Gonzalez M."/>
            <person name="Hill R."/>
            <person name="Sambles C."/>
            <person name="Grant M."/>
            <person name="Williams N.M."/>
            <person name="McDougal R.L."/>
        </authorList>
    </citation>
    <scope>NUCLEOTIDE SEQUENCE [LARGE SCALE GENOMIC DNA]</scope>
    <source>
        <strain evidence="2">Chile4</strain>
    </source>
</reference>
<feature type="transmembrane region" description="Helical" evidence="1">
    <location>
        <begin position="12"/>
        <end position="33"/>
    </location>
</feature>
<name>A0A3R7HLY7_9STRA</name>
<keyword evidence="3" id="KW-1185">Reference proteome</keyword>
<keyword evidence="1" id="KW-0472">Membrane</keyword>
<evidence type="ECO:0000256" key="1">
    <source>
        <dbReference type="SAM" id="Phobius"/>
    </source>
</evidence>
<sequence>MVWQIFTIIRRLVVIAAAVQYIYISMAATARTVQSLGGAHNPQESFRIFTATLICGYAGNGLIRDSPLVQNVLKNDTTPRDYALFLESKTKTSSTNCSAVPKFNPAIYNYDFLSRGYHDIVDDTQYNITALAELELVLVVVDCTFTQLKAGDRAMVRVFTLVRSRNDHSDLYLIAVSMNVQDYEVPSHSKQGPGLLTMLNVVQDMRNGTVGQYYLFAPTYPYQRSMEFEVYELVGVTVNSYLELRSIPQDPQTQPVKHLITARKRGLFDGEDQSNIRYMFSLLNGANATSALSAWEWLGEAVILDSWAWVHGIHFFFGVQTIFSLVVLFLVAYHNFRIGKIWIGDPFASVSNRNLVMRGILVSFSWYIDSYWTPFEYSMMNGGLISKTQIISTGAELQTRFGLISDYNNYVYFKGMKFASADGVYCSGYVIVNGRFLVSTKDLLAIMLMKAVRSRFTNVYVYEVEGNTVKDTARLAVPLFNADIYNYGFLGRGYEEMVNDTQYNITDLAELELVVVVVDCTFTQLQAGDPSMVRVFNLVRSRIDPSDLYLVSVSMNVQDYEIPAHGKRGPGLLAMLTVVHDMNEGSVDQYYLMAPTYPYQRSLEFEVYEFVGVSESSYLELRSIPRDPLTQPNGSGLVKR</sequence>
<dbReference type="EMBL" id="MBDN02000032">
    <property type="protein sequence ID" value="RLN83509.1"/>
    <property type="molecule type" value="Genomic_DNA"/>
</dbReference>
<dbReference type="AlphaFoldDB" id="A0A3R7HLY7"/>
<gene>
    <name evidence="2" type="ORF">BBO99_00002091</name>
</gene>
<feature type="transmembrane region" description="Helical" evidence="1">
    <location>
        <begin position="45"/>
        <end position="63"/>
    </location>
</feature>
<evidence type="ECO:0000313" key="2">
    <source>
        <dbReference type="EMBL" id="RLN83509.1"/>
    </source>
</evidence>
<dbReference type="Proteomes" id="UP000285624">
    <property type="component" value="Unassembled WGS sequence"/>
</dbReference>
<keyword evidence="1" id="KW-0812">Transmembrane</keyword>
<accession>A0A3R7HLY7</accession>
<feature type="transmembrane region" description="Helical" evidence="1">
    <location>
        <begin position="307"/>
        <end position="333"/>
    </location>
</feature>
<protein>
    <submittedName>
        <fullName evidence="2">Uncharacterized protein</fullName>
    </submittedName>
</protein>
<dbReference type="STRING" id="325452.A0A3R7HLY7"/>
<keyword evidence="1" id="KW-1133">Transmembrane helix</keyword>
<evidence type="ECO:0000313" key="3">
    <source>
        <dbReference type="Proteomes" id="UP000285624"/>
    </source>
</evidence>